<evidence type="ECO:0000313" key="2">
    <source>
        <dbReference type="Proteomes" id="UP001143545"/>
    </source>
</evidence>
<protein>
    <submittedName>
        <fullName evidence="1">Uncharacterized protein</fullName>
    </submittedName>
</protein>
<dbReference type="AlphaFoldDB" id="A0A9W6B5T5"/>
<reference evidence="1" key="1">
    <citation type="submission" date="2022-07" db="EMBL/GenBank/DDBJ databases">
        <title>Taxonomy of Novel Oxalotrophic and Methylotrophic Bacteria.</title>
        <authorList>
            <person name="Sahin N."/>
            <person name="Tani A."/>
        </authorList>
    </citation>
    <scope>NUCLEOTIDE SEQUENCE</scope>
    <source>
        <strain evidence="1">AM327</strain>
    </source>
</reference>
<accession>A0A9W6B5T5</accession>
<gene>
    <name evidence="1" type="ORF">NBRC110019_21060</name>
</gene>
<comment type="caution">
    <text evidence="1">The sequence shown here is derived from an EMBL/GenBank/DDBJ whole genome shotgun (WGS) entry which is preliminary data.</text>
</comment>
<sequence length="79" mass="9134">MVKPVLIIAHKTAVENVKRTYIINKDEHIVIENSVQTQAFGKSFCPLTVTNHALDFTLPPRSHFEELLFRKNRCKPNNM</sequence>
<evidence type="ECO:0000313" key="1">
    <source>
        <dbReference type="EMBL" id="GLB53066.1"/>
    </source>
</evidence>
<dbReference type="Proteomes" id="UP001143545">
    <property type="component" value="Unassembled WGS sequence"/>
</dbReference>
<proteinExistence type="predicted"/>
<organism evidence="1 2">
    <name type="scientific">Neptunitalea chrysea</name>
    <dbReference type="NCBI Taxonomy" id="1647581"/>
    <lineage>
        <taxon>Bacteria</taxon>
        <taxon>Pseudomonadati</taxon>
        <taxon>Bacteroidota</taxon>
        <taxon>Flavobacteriia</taxon>
        <taxon>Flavobacteriales</taxon>
        <taxon>Flavobacteriaceae</taxon>
        <taxon>Neptunitalea</taxon>
    </lineage>
</organism>
<keyword evidence="2" id="KW-1185">Reference proteome</keyword>
<name>A0A9W6B5T5_9FLAO</name>
<dbReference type="EMBL" id="BRVP01000013">
    <property type="protein sequence ID" value="GLB53066.1"/>
    <property type="molecule type" value="Genomic_DNA"/>
</dbReference>